<evidence type="ECO:0000256" key="1">
    <source>
        <dbReference type="SAM" id="MobiDB-lite"/>
    </source>
</evidence>
<feature type="region of interest" description="Disordered" evidence="1">
    <location>
        <begin position="21"/>
        <end position="42"/>
    </location>
</feature>
<reference evidence="2 3" key="1">
    <citation type="journal article" date="2019" name="Sci. Rep.">
        <title>Orb-weaving spider Araneus ventricosus genome elucidates the spidroin gene catalogue.</title>
        <authorList>
            <person name="Kono N."/>
            <person name="Nakamura H."/>
            <person name="Ohtoshi R."/>
            <person name="Moran D.A.P."/>
            <person name="Shinohara A."/>
            <person name="Yoshida Y."/>
            <person name="Fujiwara M."/>
            <person name="Mori M."/>
            <person name="Tomita M."/>
            <person name="Arakawa K."/>
        </authorList>
    </citation>
    <scope>NUCLEOTIDE SEQUENCE [LARGE SCALE GENOMIC DNA]</scope>
</reference>
<evidence type="ECO:0000313" key="3">
    <source>
        <dbReference type="Proteomes" id="UP000499080"/>
    </source>
</evidence>
<dbReference type="EMBL" id="BGPR01002940">
    <property type="protein sequence ID" value="GBM81346.1"/>
    <property type="molecule type" value="Genomic_DNA"/>
</dbReference>
<accession>A0A4Y2IWU6</accession>
<dbReference type="Proteomes" id="UP000499080">
    <property type="component" value="Unassembled WGS sequence"/>
</dbReference>
<organism evidence="2 3">
    <name type="scientific">Araneus ventricosus</name>
    <name type="common">Orbweaver spider</name>
    <name type="synonym">Epeira ventricosa</name>
    <dbReference type="NCBI Taxonomy" id="182803"/>
    <lineage>
        <taxon>Eukaryota</taxon>
        <taxon>Metazoa</taxon>
        <taxon>Ecdysozoa</taxon>
        <taxon>Arthropoda</taxon>
        <taxon>Chelicerata</taxon>
        <taxon>Arachnida</taxon>
        <taxon>Araneae</taxon>
        <taxon>Araneomorphae</taxon>
        <taxon>Entelegynae</taxon>
        <taxon>Araneoidea</taxon>
        <taxon>Araneidae</taxon>
        <taxon>Araneus</taxon>
    </lineage>
</organism>
<dbReference type="AlphaFoldDB" id="A0A4Y2IWU6"/>
<name>A0A4Y2IWU6_ARAVE</name>
<gene>
    <name evidence="2" type="ORF">AVEN_50806_1</name>
</gene>
<proteinExistence type="predicted"/>
<protein>
    <submittedName>
        <fullName evidence="2">Uncharacterized protein</fullName>
    </submittedName>
</protein>
<comment type="caution">
    <text evidence="2">The sequence shown here is derived from an EMBL/GenBank/DDBJ whole genome shotgun (WGS) entry which is preliminary data.</text>
</comment>
<keyword evidence="3" id="KW-1185">Reference proteome</keyword>
<sequence length="95" mass="11074">MYEKVYTCIYKEKIVREHLTGPQHYPDNGLVSGTKGEVSRNQEEALRSSFKVEKRVSEKPYYDYAVPDSIEIRGLKREPWSNYLDKILPEDSMSG</sequence>
<evidence type="ECO:0000313" key="2">
    <source>
        <dbReference type="EMBL" id="GBM81346.1"/>
    </source>
</evidence>